<name>A0A2H9T4N3_9ZZZZ</name>
<evidence type="ECO:0000256" key="1">
    <source>
        <dbReference type="SAM" id="Phobius"/>
    </source>
</evidence>
<gene>
    <name evidence="2" type="ORF">CI610_02900</name>
</gene>
<proteinExistence type="predicted"/>
<dbReference type="EMBL" id="NSIT01000244">
    <property type="protein sequence ID" value="PJE78169.1"/>
    <property type="molecule type" value="Genomic_DNA"/>
</dbReference>
<dbReference type="AlphaFoldDB" id="A0A2H9T4N3"/>
<feature type="transmembrane region" description="Helical" evidence="1">
    <location>
        <begin position="40"/>
        <end position="63"/>
    </location>
</feature>
<accession>A0A2H9T4N3</accession>
<keyword evidence="1" id="KW-0472">Membrane</keyword>
<reference evidence="2" key="1">
    <citation type="journal article" date="2017" name="Appl. Environ. Microbiol.">
        <title>Molecular characterization of an Endozoicomonas-like organism causing infection in king scallop Pecten maximus L.</title>
        <authorList>
            <person name="Cano I."/>
            <person name="van Aerle R."/>
            <person name="Ross S."/>
            <person name="Verner-Jeffreys D.W."/>
            <person name="Paley R.K."/>
            <person name="Rimmer G."/>
            <person name="Ryder D."/>
            <person name="Hooper P."/>
            <person name="Stone D."/>
            <person name="Feist S.W."/>
        </authorList>
    </citation>
    <scope>NUCLEOTIDE SEQUENCE</scope>
</reference>
<organism evidence="2">
    <name type="scientific">invertebrate metagenome</name>
    <dbReference type="NCBI Taxonomy" id="1711999"/>
    <lineage>
        <taxon>unclassified sequences</taxon>
        <taxon>metagenomes</taxon>
        <taxon>organismal metagenomes</taxon>
    </lineage>
</organism>
<protein>
    <submittedName>
        <fullName evidence="2">Uncharacterized protein</fullName>
    </submittedName>
</protein>
<keyword evidence="1" id="KW-1133">Transmembrane helix</keyword>
<evidence type="ECO:0000313" key="2">
    <source>
        <dbReference type="EMBL" id="PJE78169.1"/>
    </source>
</evidence>
<keyword evidence="1" id="KW-0812">Transmembrane</keyword>
<comment type="caution">
    <text evidence="2">The sequence shown here is derived from an EMBL/GenBank/DDBJ whole genome shotgun (WGS) entry which is preliminary data.</text>
</comment>
<sequence>MGGGLIWGYIELDDWIQLQSWITDKSGELTVTKGWGLFKYTWVIALFGATIGAIFIPLVNLFFTTDERRDHQNIVSNLKTQLKILD</sequence>